<evidence type="ECO:0000256" key="6">
    <source>
        <dbReference type="ARBA" id="ARBA00022692"/>
    </source>
</evidence>
<keyword evidence="16" id="KW-1185">Reference proteome</keyword>
<keyword evidence="9" id="KW-0560">Oxidoreductase</keyword>
<dbReference type="InterPro" id="IPR001128">
    <property type="entry name" value="Cyt_P450"/>
</dbReference>
<dbReference type="GO" id="GO:0005506">
    <property type="term" value="F:iron ion binding"/>
    <property type="evidence" value="ECO:0007669"/>
    <property type="project" value="InterPro"/>
</dbReference>
<evidence type="ECO:0000313" key="15">
    <source>
        <dbReference type="EMBL" id="KAF7297364.1"/>
    </source>
</evidence>
<evidence type="ECO:0000256" key="9">
    <source>
        <dbReference type="ARBA" id="ARBA00023002"/>
    </source>
</evidence>
<evidence type="ECO:0000256" key="7">
    <source>
        <dbReference type="ARBA" id="ARBA00022723"/>
    </source>
</evidence>
<evidence type="ECO:0000256" key="2">
    <source>
        <dbReference type="ARBA" id="ARBA00004370"/>
    </source>
</evidence>
<dbReference type="PRINTS" id="PR00465">
    <property type="entry name" value="EP450IV"/>
</dbReference>
<dbReference type="InterPro" id="IPR050121">
    <property type="entry name" value="Cytochrome_P450_monoxygenase"/>
</dbReference>
<keyword evidence="8" id="KW-1133">Transmembrane helix</keyword>
<keyword evidence="11" id="KW-0503">Monooxygenase</keyword>
<dbReference type="PRINTS" id="PR00385">
    <property type="entry name" value="P450"/>
</dbReference>
<dbReference type="InterPro" id="IPR021765">
    <property type="entry name" value="UstYa-like"/>
</dbReference>
<dbReference type="AlphaFoldDB" id="A0A8H6SDD4"/>
<keyword evidence="10 14" id="KW-0408">Iron</keyword>
<dbReference type="GO" id="GO:0004497">
    <property type="term" value="F:monooxygenase activity"/>
    <property type="evidence" value="ECO:0007669"/>
    <property type="project" value="UniProtKB-KW"/>
</dbReference>
<reference evidence="15" key="1">
    <citation type="submission" date="2020-05" db="EMBL/GenBank/DDBJ databases">
        <title>Mycena genomes resolve the evolution of fungal bioluminescence.</title>
        <authorList>
            <person name="Tsai I.J."/>
        </authorList>
    </citation>
    <scope>NUCLEOTIDE SEQUENCE</scope>
    <source>
        <strain evidence="15">171206Taipei</strain>
    </source>
</reference>
<evidence type="ECO:0000256" key="10">
    <source>
        <dbReference type="ARBA" id="ARBA00023004"/>
    </source>
</evidence>
<dbReference type="GO" id="GO:0016705">
    <property type="term" value="F:oxidoreductase activity, acting on paired donors, with incorporation or reduction of molecular oxygen"/>
    <property type="evidence" value="ECO:0007669"/>
    <property type="project" value="InterPro"/>
</dbReference>
<dbReference type="PANTHER" id="PTHR24305">
    <property type="entry name" value="CYTOCHROME P450"/>
    <property type="match status" value="1"/>
</dbReference>
<dbReference type="Proteomes" id="UP000636479">
    <property type="component" value="Unassembled WGS sequence"/>
</dbReference>
<keyword evidence="12" id="KW-0472">Membrane</keyword>
<dbReference type="EMBL" id="JACAZF010000008">
    <property type="protein sequence ID" value="KAF7297364.1"/>
    <property type="molecule type" value="Genomic_DNA"/>
</dbReference>
<evidence type="ECO:0000256" key="13">
    <source>
        <dbReference type="ARBA" id="ARBA00035112"/>
    </source>
</evidence>
<dbReference type="OrthoDB" id="1470350at2759"/>
<evidence type="ECO:0000256" key="5">
    <source>
        <dbReference type="ARBA" id="ARBA00022617"/>
    </source>
</evidence>
<evidence type="ECO:0000256" key="1">
    <source>
        <dbReference type="ARBA" id="ARBA00001971"/>
    </source>
</evidence>
<evidence type="ECO:0000256" key="8">
    <source>
        <dbReference type="ARBA" id="ARBA00022989"/>
    </source>
</evidence>
<evidence type="ECO:0000313" key="16">
    <source>
        <dbReference type="Proteomes" id="UP000636479"/>
    </source>
</evidence>
<keyword evidence="7 14" id="KW-0479">Metal-binding</keyword>
<dbReference type="InterPro" id="IPR036396">
    <property type="entry name" value="Cyt_P450_sf"/>
</dbReference>
<keyword evidence="6" id="KW-0812">Transmembrane</keyword>
<dbReference type="PANTHER" id="PTHR24305:SF166">
    <property type="entry name" value="CYTOCHROME P450 12A4, MITOCHONDRIAL-RELATED"/>
    <property type="match status" value="1"/>
</dbReference>
<evidence type="ECO:0000256" key="3">
    <source>
        <dbReference type="ARBA" id="ARBA00004721"/>
    </source>
</evidence>
<dbReference type="GeneID" id="59348827"/>
<evidence type="ECO:0000256" key="14">
    <source>
        <dbReference type="PIRSR" id="PIRSR602403-1"/>
    </source>
</evidence>
<comment type="pathway">
    <text evidence="3">Secondary metabolite biosynthesis; terpenoid biosynthesis.</text>
</comment>
<feature type="binding site" description="axial binding residue" evidence="14">
    <location>
        <position position="693"/>
    </location>
    <ligand>
        <name>heme</name>
        <dbReference type="ChEBI" id="CHEBI:30413"/>
    </ligand>
    <ligandPart>
        <name>Fe</name>
        <dbReference type="ChEBI" id="CHEBI:18248"/>
    </ligandPart>
</feature>
<comment type="caution">
    <text evidence="15">The sequence shown here is derived from an EMBL/GenBank/DDBJ whole genome shotgun (WGS) entry which is preliminary data.</text>
</comment>
<comment type="cofactor">
    <cofactor evidence="1 14">
        <name>heme</name>
        <dbReference type="ChEBI" id="CHEBI:30413"/>
    </cofactor>
</comment>
<dbReference type="Gene3D" id="1.10.630.10">
    <property type="entry name" value="Cytochrome P450"/>
    <property type="match status" value="1"/>
</dbReference>
<gene>
    <name evidence="15" type="ORF">MIND_00969900</name>
</gene>
<name>A0A8H6SDD4_9AGAR</name>
<protein>
    <submittedName>
        <fullName evidence="15">Cytochrome P450</fullName>
    </submittedName>
</protein>
<proteinExistence type="inferred from homology"/>
<evidence type="ECO:0000256" key="12">
    <source>
        <dbReference type="ARBA" id="ARBA00023136"/>
    </source>
</evidence>
<comment type="subcellular location">
    <subcellularLocation>
        <location evidence="2">Membrane</location>
    </subcellularLocation>
</comment>
<evidence type="ECO:0000256" key="11">
    <source>
        <dbReference type="ARBA" id="ARBA00023033"/>
    </source>
</evidence>
<dbReference type="GO" id="GO:0043386">
    <property type="term" value="P:mycotoxin biosynthetic process"/>
    <property type="evidence" value="ECO:0007669"/>
    <property type="project" value="InterPro"/>
</dbReference>
<dbReference type="GO" id="GO:0016020">
    <property type="term" value="C:membrane"/>
    <property type="evidence" value="ECO:0007669"/>
    <property type="project" value="UniProtKB-SubCell"/>
</dbReference>
<sequence>MHQRCCCHSLVRFRSQSAVGFRMLSSMHFPSQLRLNPTSVLASLAVVLTIGNTLLSLHLWQPKEPVTTYSYVGNDFPEFFVPQRGPLASVAMTMEESRHYAVFGPEALAEWVSNSPKGFDYVRLGSEYRGFAVAMWHELHCLHVIRVVLDGANSPMAVGHLHHCLNYLRQYILCNPNLTLEPADLLTRDFENDLTEREGATHVCVDWAQMYGEMEDNWAEWEPIRAFVTRSFVFASGAYAVYRLGSMLKEALWPTCDIPGPHNPSLFWGNFREMRDDPQTLNSWHTAYGRIFKFRSLFSFSQLYTTDTRALTHILFKTEIYQKSPSFRENAERYTGVSVNSLEGEEHERHRKILTPIFSMSQIRQLNTVFLDKAAQLRDLWTEQVTQGKAGVVIDVYPWMRRFATDVVGQAGFDYNFHLLDGTGETNEFYVAIKAMLHSPNYFYHYVFRSAQDNFPILRWIRLPGGKQFDAARESMFAIATKIMEERKELIRSSSEKHTSKDLLSVLIKANLGIDAAEDRRFSDHEVVCQIPALITGATESSSIGMSWLWYVLAAYPEIQKKLREELQGLSARTSQPTMDELNGLPYLESVIRETMRLHSPVSYSWRMAYSDDLIPLSTPFIDQRGRIFEALPVKKGQRVYVPVSHVNTDKALWGDDALEFKPERWAAIPDAANGIPGVYANNLVFWAGPHGCIGYRFALAEIKALIFTILLAFEFELSVPKEDVGKTTALALARPLVLSQRAQGPQMPLRIKPYNS</sequence>
<comment type="similarity">
    <text evidence="4">Belongs to the cytochrome P450 family.</text>
</comment>
<organism evidence="15 16">
    <name type="scientific">Mycena indigotica</name>
    <dbReference type="NCBI Taxonomy" id="2126181"/>
    <lineage>
        <taxon>Eukaryota</taxon>
        <taxon>Fungi</taxon>
        <taxon>Dikarya</taxon>
        <taxon>Basidiomycota</taxon>
        <taxon>Agaricomycotina</taxon>
        <taxon>Agaricomycetes</taxon>
        <taxon>Agaricomycetidae</taxon>
        <taxon>Agaricales</taxon>
        <taxon>Marasmiineae</taxon>
        <taxon>Mycenaceae</taxon>
        <taxon>Mycena</taxon>
    </lineage>
</organism>
<comment type="similarity">
    <text evidence="13">Belongs to the ustYa family.</text>
</comment>
<accession>A0A8H6SDD4</accession>
<dbReference type="Pfam" id="PF11807">
    <property type="entry name" value="UstYa"/>
    <property type="match status" value="1"/>
</dbReference>
<dbReference type="InterPro" id="IPR002403">
    <property type="entry name" value="Cyt_P450_E_grp-IV"/>
</dbReference>
<keyword evidence="5 14" id="KW-0349">Heme</keyword>
<dbReference type="GO" id="GO:0020037">
    <property type="term" value="F:heme binding"/>
    <property type="evidence" value="ECO:0007669"/>
    <property type="project" value="InterPro"/>
</dbReference>
<dbReference type="Pfam" id="PF00067">
    <property type="entry name" value="p450"/>
    <property type="match status" value="1"/>
</dbReference>
<evidence type="ECO:0000256" key="4">
    <source>
        <dbReference type="ARBA" id="ARBA00010617"/>
    </source>
</evidence>
<dbReference type="SUPFAM" id="SSF48264">
    <property type="entry name" value="Cytochrome P450"/>
    <property type="match status" value="1"/>
</dbReference>
<dbReference type="RefSeq" id="XP_037217723.1">
    <property type="nucleotide sequence ID" value="XM_037366311.1"/>
</dbReference>